<feature type="transmembrane region" description="Helical" evidence="2">
    <location>
        <begin position="1274"/>
        <end position="1294"/>
    </location>
</feature>
<feature type="transmembrane region" description="Helical" evidence="2">
    <location>
        <begin position="1244"/>
        <end position="1262"/>
    </location>
</feature>
<dbReference type="Proteomes" id="UP000662857">
    <property type="component" value="Chromosome"/>
</dbReference>
<keyword evidence="4" id="KW-1185">Reference proteome</keyword>
<dbReference type="RefSeq" id="WP_239676032.1">
    <property type="nucleotide sequence ID" value="NZ_CP070499.1"/>
</dbReference>
<feature type="transmembrane region" description="Helical" evidence="2">
    <location>
        <begin position="1430"/>
        <end position="1447"/>
    </location>
</feature>
<evidence type="ECO:0000313" key="3">
    <source>
        <dbReference type="EMBL" id="QSB13919.1"/>
    </source>
</evidence>
<feature type="transmembrane region" description="Helical" evidence="2">
    <location>
        <begin position="1131"/>
        <end position="1148"/>
    </location>
</feature>
<feature type="transmembrane region" description="Helical" evidence="2">
    <location>
        <begin position="1192"/>
        <end position="1209"/>
    </location>
</feature>
<feature type="transmembrane region" description="Helical" evidence="2">
    <location>
        <begin position="1328"/>
        <end position="1348"/>
    </location>
</feature>
<feature type="transmembrane region" description="Helical" evidence="2">
    <location>
        <begin position="714"/>
        <end position="736"/>
    </location>
</feature>
<feature type="transmembrane region" description="Helical" evidence="2">
    <location>
        <begin position="1380"/>
        <end position="1400"/>
    </location>
</feature>
<feature type="transmembrane region" description="Helical" evidence="2">
    <location>
        <begin position="576"/>
        <end position="597"/>
    </location>
</feature>
<feature type="transmembrane region" description="Helical" evidence="2">
    <location>
        <begin position="45"/>
        <end position="66"/>
    </location>
</feature>
<feature type="transmembrane region" description="Helical" evidence="2">
    <location>
        <begin position="292"/>
        <end position="311"/>
    </location>
</feature>
<sequence>MADKSPVPPGGGVGGAPAGTATPTRPRVQVAPLPPETSASSVQTIMLGLGGLLLGIAAIVFVAVAITDLQPWSQLAILLAVAAAFLLAGPLAAVRGLGATAETLGAVGLVLVSVGGYPLWNTGALAALSPPVYIGLVAAATAATGYGYHQLTRLAGPRWVTVLAAQPVLPLLLSPELTGAAGWATVFAAVAIHNAALAALTRGRWLVLVTWGLHAAALIVALGYGVAALFLAETLTAAVPGALAILLAGAVAAASGLVTRQEPLAHLGAGILTLSVIVAAARLAALALPGQALLPTAAIMAAAAAAALALPREYRRGPQRASAWALTALGVVVVALALRAGYGAVVWPAWPSTLTGYPAQLASSVGSPPWELVATAAAATIGAGLSLPSTFRREVTVAGVTATALAAPASLGLAPQIGAWVMLVAAAALGLTGLSATTRRATLCHAAGAALVGLGAAGTSLAAPILTATILTALTVTGLVLAGARPRAPAAEPLTGLAAGAAVLALPGAAATSAAAANLGPTLVLAVSFTAVSASLSYAVFTQLRDRVVPLPIWAGAGLGTLAVVAATLLSDPGPAEIGIAVLLLLSAVLTSAGYGFEAIRRPYRRFDTADLAAAAVTVSVVVSLTRLSALSLPFTGSNAALTTAAALVTVVTLGVRVLPPEWRRGPVLGVTVIGTVVGAVAAAAAVVGGARALTATGPRWEADLSQWAPGPTVAGITWAAPLALTLLAIAAATVLPPPQRHHASAGLIALAAIGAPAGLGMPWWAPAALATVVGAVCALGAVAPSLIDLRTLRQVPPGAAGAAATASPGPLSPPVAPLGAAEAAWPRAFAAVTLAMYAVAVSLARPWLTAAVLGAITLTGAVVAALAIRRTRPDPRLRVGGVAVTGALLAGPGALLASTAQAGHGMEIGLPAALAGASLGLAVMAMLHMGLAPVPGRATEPALAPYLPYATVGVSAAATITALASLGTPLPTAVYAAAAVLLSVLAELVRAAEPSQLRQRRQRSAAGAAEATAGLTTPPTMVSPAVGALLAGAIPTGIALVAIAPALRSSLIDPYLTLQTVWQGPPTALLATAAVPATSVLAALLLTLAAALAAIGFGDAVARQAVPLTLPGLAVTILIAPAALNAPWPASTMAALSVFAIAMLGVALTPPPLPDRNARPLWVARRLVFWIGLAAGGAGLAGSLATPELTWGTFAGAVAVGAVAGMAGRTRHARLLGWLFAAVSAQVFALVTVELLGLPWSRAGFALLAVSAVSLLLVARLPRLRPPRAPQELAAVEVAGGYLPLVIAVGLAYSSPPDLATLLIGAGAVIGLAAVRAGRTHRERRILWWIAAISEVLAWWLLMQVFLVGLLEAYTLPFAALALAVGALENRYRPDLGSWVTYGPGLAAALVPSLLLVVTTGSPDPVRQIWVILAGVATLLLGSRLRQRAPLIIGSAVTAIAALHLLSLAGPWLILIPIGLLLLFLGANREKRQRDLERLRGAYSRMR</sequence>
<feature type="transmembrane region" description="Helical" evidence="2">
    <location>
        <begin position="1168"/>
        <end position="1186"/>
    </location>
</feature>
<feature type="transmembrane region" description="Helical" evidence="2">
    <location>
        <begin position="1300"/>
        <end position="1316"/>
    </location>
</feature>
<feature type="transmembrane region" description="Helical" evidence="2">
    <location>
        <begin position="207"/>
        <end position="231"/>
    </location>
</feature>
<evidence type="ECO:0000256" key="1">
    <source>
        <dbReference type="SAM" id="MobiDB-lite"/>
    </source>
</evidence>
<dbReference type="NCBIfam" id="NF047321">
    <property type="entry name" value="SCO7613_CTERM"/>
    <property type="match status" value="1"/>
</dbReference>
<keyword evidence="2" id="KW-1133">Transmembrane helix</keyword>
<feature type="transmembrane region" description="Helical" evidence="2">
    <location>
        <begin position="264"/>
        <end position="286"/>
    </location>
</feature>
<feature type="transmembrane region" description="Helical" evidence="2">
    <location>
        <begin position="671"/>
        <end position="694"/>
    </location>
</feature>
<evidence type="ECO:0000256" key="2">
    <source>
        <dbReference type="SAM" id="Phobius"/>
    </source>
</evidence>
<feature type="transmembrane region" description="Helical" evidence="2">
    <location>
        <begin position="1068"/>
        <end position="1094"/>
    </location>
</feature>
<feature type="transmembrane region" description="Helical" evidence="2">
    <location>
        <begin position="609"/>
        <end position="628"/>
    </location>
</feature>
<feature type="transmembrane region" description="Helical" evidence="2">
    <location>
        <begin position="743"/>
        <end position="762"/>
    </location>
</feature>
<feature type="transmembrane region" description="Helical" evidence="2">
    <location>
        <begin position="72"/>
        <end position="94"/>
    </location>
</feature>
<feature type="transmembrane region" description="Helical" evidence="2">
    <location>
        <begin position="496"/>
        <end position="517"/>
    </location>
</feature>
<feature type="transmembrane region" description="Helical" evidence="2">
    <location>
        <begin position="913"/>
        <end position="935"/>
    </location>
</feature>
<reference evidence="3" key="1">
    <citation type="submission" date="2021-02" db="EMBL/GenBank/DDBJ databases">
        <title>Natrosporangium hydrolyticum gen. nov., sp. nov, a haloalkaliphilic actinobacterium from a soda solonchak soil.</title>
        <authorList>
            <person name="Sorokin D.Y."/>
            <person name="Khijniak T.V."/>
            <person name="Zakharycheva A.P."/>
            <person name="Boueva O.V."/>
            <person name="Ariskina E.V."/>
            <person name="Hahnke R.L."/>
            <person name="Bunk B."/>
            <person name="Sproer C."/>
            <person name="Schumann P."/>
            <person name="Evtushenko L.I."/>
            <person name="Kublanov I.V."/>
        </authorList>
    </citation>
    <scope>NUCLEOTIDE SEQUENCE</scope>
    <source>
        <strain evidence="3">DSM 106523</strain>
    </source>
</reference>
<dbReference type="EMBL" id="CP070499">
    <property type="protein sequence ID" value="QSB13919.1"/>
    <property type="molecule type" value="Genomic_DNA"/>
</dbReference>
<feature type="transmembrane region" description="Helical" evidence="2">
    <location>
        <begin position="417"/>
        <end position="434"/>
    </location>
</feature>
<feature type="transmembrane region" description="Helical" evidence="2">
    <location>
        <begin position="1406"/>
        <end position="1423"/>
    </location>
</feature>
<dbReference type="InterPro" id="IPR058062">
    <property type="entry name" value="SCO7613_C"/>
</dbReference>
<feature type="transmembrane region" description="Helical" evidence="2">
    <location>
        <begin position="640"/>
        <end position="659"/>
    </location>
</feature>
<proteinExistence type="predicted"/>
<feature type="transmembrane region" description="Helical" evidence="2">
    <location>
        <begin position="1453"/>
        <end position="1469"/>
    </location>
</feature>
<feature type="transmembrane region" description="Helical" evidence="2">
    <location>
        <begin position="881"/>
        <end position="901"/>
    </location>
</feature>
<feature type="region of interest" description="Disordered" evidence="1">
    <location>
        <begin position="1"/>
        <end position="28"/>
    </location>
</feature>
<organism evidence="3 4">
    <name type="scientific">Natronosporangium hydrolyticum</name>
    <dbReference type="NCBI Taxonomy" id="2811111"/>
    <lineage>
        <taxon>Bacteria</taxon>
        <taxon>Bacillati</taxon>
        <taxon>Actinomycetota</taxon>
        <taxon>Actinomycetes</taxon>
        <taxon>Micromonosporales</taxon>
        <taxon>Micromonosporaceae</taxon>
        <taxon>Natronosporangium</taxon>
    </lineage>
</organism>
<accession>A0A895YET8</accession>
<name>A0A895YET8_9ACTN</name>
<feature type="transmembrane region" description="Helical" evidence="2">
    <location>
        <begin position="101"/>
        <end position="120"/>
    </location>
</feature>
<feature type="transmembrane region" description="Helical" evidence="2">
    <location>
        <begin position="1216"/>
        <end position="1238"/>
    </location>
</feature>
<keyword evidence="2" id="KW-0812">Transmembrane</keyword>
<feature type="transmembrane region" description="Helical" evidence="2">
    <location>
        <begin position="974"/>
        <end position="993"/>
    </location>
</feature>
<keyword evidence="2" id="KW-0472">Membrane</keyword>
<feature type="transmembrane region" description="Helical" evidence="2">
    <location>
        <begin position="523"/>
        <end position="541"/>
    </location>
</feature>
<feature type="transmembrane region" description="Helical" evidence="2">
    <location>
        <begin position="1026"/>
        <end position="1048"/>
    </location>
</feature>
<feature type="transmembrane region" description="Helical" evidence="2">
    <location>
        <begin position="465"/>
        <end position="484"/>
    </location>
</feature>
<evidence type="ECO:0000313" key="4">
    <source>
        <dbReference type="Proteomes" id="UP000662857"/>
    </source>
</evidence>
<feature type="transmembrane region" description="Helical" evidence="2">
    <location>
        <begin position="848"/>
        <end position="869"/>
    </location>
</feature>
<feature type="transmembrane region" description="Helical" evidence="2">
    <location>
        <begin position="1354"/>
        <end position="1373"/>
    </location>
</feature>
<gene>
    <name evidence="3" type="ORF">JQS43_20590</name>
</gene>
<feature type="transmembrane region" description="Helical" evidence="2">
    <location>
        <begin position="548"/>
        <end position="570"/>
    </location>
</feature>
<feature type="transmembrane region" description="Helical" evidence="2">
    <location>
        <begin position="441"/>
        <end position="459"/>
    </location>
</feature>
<protein>
    <submittedName>
        <fullName evidence="3">Permease</fullName>
    </submittedName>
</protein>
<feature type="transmembrane region" description="Helical" evidence="2">
    <location>
        <begin position="1106"/>
        <end position="1125"/>
    </location>
</feature>
<feature type="transmembrane region" description="Helical" evidence="2">
    <location>
        <begin position="323"/>
        <end position="350"/>
    </location>
</feature>
<feature type="compositionally biased region" description="Low complexity" evidence="1">
    <location>
        <begin position="18"/>
        <end position="28"/>
    </location>
</feature>
<feature type="transmembrane region" description="Helical" evidence="2">
    <location>
        <begin position="947"/>
        <end position="968"/>
    </location>
</feature>
<feature type="transmembrane region" description="Helical" evidence="2">
    <location>
        <begin position="237"/>
        <end position="257"/>
    </location>
</feature>
<feature type="transmembrane region" description="Helical" evidence="2">
    <location>
        <begin position="132"/>
        <end position="149"/>
    </location>
</feature>
<dbReference type="KEGG" id="nhy:JQS43_20590"/>
<feature type="transmembrane region" description="Helical" evidence="2">
    <location>
        <begin position="180"/>
        <end position="200"/>
    </location>
</feature>